<evidence type="ECO:0000313" key="5">
    <source>
        <dbReference type="EMBL" id="GMI56575.1"/>
    </source>
</evidence>
<dbReference type="EMBL" id="BRYB01006398">
    <property type="protein sequence ID" value="GMI56575.1"/>
    <property type="molecule type" value="Genomic_DNA"/>
</dbReference>
<keyword evidence="6" id="KW-1185">Reference proteome</keyword>
<dbReference type="InterPro" id="IPR002893">
    <property type="entry name" value="Znf_MYND"/>
</dbReference>
<dbReference type="SUPFAM" id="SSF144232">
    <property type="entry name" value="HIT/MYND zinc finger-like"/>
    <property type="match status" value="1"/>
</dbReference>
<comment type="caution">
    <text evidence="5">The sequence shown here is derived from an EMBL/GenBank/DDBJ whole genome shotgun (WGS) entry which is preliminary data.</text>
</comment>
<evidence type="ECO:0000313" key="6">
    <source>
        <dbReference type="Proteomes" id="UP001165060"/>
    </source>
</evidence>
<name>A0ABQ6NBZ0_9STRA</name>
<keyword evidence="1" id="KW-0479">Metal-binding</keyword>
<gene>
    <name evidence="5" type="ORF">TeGR_g9705</name>
</gene>
<evidence type="ECO:0000256" key="2">
    <source>
        <dbReference type="ARBA" id="ARBA00022771"/>
    </source>
</evidence>
<keyword evidence="2" id="KW-0863">Zinc-finger</keyword>
<dbReference type="Proteomes" id="UP001165060">
    <property type="component" value="Unassembled WGS sequence"/>
</dbReference>
<accession>A0ABQ6NBZ0</accession>
<dbReference type="Pfam" id="PF01753">
    <property type="entry name" value="zf-MYND"/>
    <property type="match status" value="1"/>
</dbReference>
<protein>
    <recommendedName>
        <fullName evidence="4">MYND-type domain-containing protein</fullName>
    </recommendedName>
</protein>
<evidence type="ECO:0000256" key="1">
    <source>
        <dbReference type="ARBA" id="ARBA00022723"/>
    </source>
</evidence>
<keyword evidence="3" id="KW-0862">Zinc</keyword>
<organism evidence="5 6">
    <name type="scientific">Tetraparma gracilis</name>
    <dbReference type="NCBI Taxonomy" id="2962635"/>
    <lineage>
        <taxon>Eukaryota</taxon>
        <taxon>Sar</taxon>
        <taxon>Stramenopiles</taxon>
        <taxon>Ochrophyta</taxon>
        <taxon>Bolidophyceae</taxon>
        <taxon>Parmales</taxon>
        <taxon>Triparmaceae</taxon>
        <taxon>Tetraparma</taxon>
    </lineage>
</organism>
<evidence type="ECO:0000259" key="4">
    <source>
        <dbReference type="Pfam" id="PF01753"/>
    </source>
</evidence>
<feature type="domain" description="MYND-type" evidence="4">
    <location>
        <begin position="451"/>
        <end position="483"/>
    </location>
</feature>
<dbReference type="Gene3D" id="6.10.140.2220">
    <property type="match status" value="1"/>
</dbReference>
<proteinExistence type="predicted"/>
<reference evidence="5 6" key="1">
    <citation type="journal article" date="2023" name="Commun. Biol.">
        <title>Genome analysis of Parmales, the sister group of diatoms, reveals the evolutionary specialization of diatoms from phago-mixotrophs to photoautotrophs.</title>
        <authorList>
            <person name="Ban H."/>
            <person name="Sato S."/>
            <person name="Yoshikawa S."/>
            <person name="Yamada K."/>
            <person name="Nakamura Y."/>
            <person name="Ichinomiya M."/>
            <person name="Sato N."/>
            <person name="Blanc-Mathieu R."/>
            <person name="Endo H."/>
            <person name="Kuwata A."/>
            <person name="Ogata H."/>
        </authorList>
    </citation>
    <scope>NUCLEOTIDE SEQUENCE [LARGE SCALE GENOMIC DNA]</scope>
</reference>
<evidence type="ECO:0000256" key="3">
    <source>
        <dbReference type="ARBA" id="ARBA00022833"/>
    </source>
</evidence>
<sequence length="536" mass="58275">MPTTDSVRRTPDIFEGRDPCPALTEARQLFAPTNFPRLRGAGCPWPEYDEITMGRAVTYEFDCEEDEDYTGTPIWNVVMKATTKSGITVDASVKSVKFVDLVDEKGVSALPESFQDCKALTGLARMLMLTYRNYTHFDNGGRLALEATLAASHLGLKVPEELLLGDGFSSCANVAGEALEAMGHFKLAAPIYEQGATNLSGTEHDRACMYQNSGIAYKRVENYPKAEEMWLGSFRVRLSLQAAGEKEPGEMSVKELKTAARALGGKSLKGLTEKSEYVAGVKAGRVARLLRMQDEISSFVTMVNAWVGEATDLRTIAEQCLFGGVLFFCRYDMPDRLNTTLFGSVSGWAPLVVKAGMTEVEAKATLYDAFSTSTAEEFHQVLKRVKGEKEMGGPGMQITKVISGRGSGAKEAYRKSQMQNARDQTRNFTAPKSKKGQLVQCGNGACPTAGEAKDRSAMKMCPCRIAFYCCPACQKAHWKEHKAAHKKAATEEAAKAKGGAAAPGLRQVQLPDGMKASDGYLCTADELPPGCKIIEM</sequence>